<evidence type="ECO:0000256" key="13">
    <source>
        <dbReference type="ARBA" id="ARBA00023170"/>
    </source>
</evidence>
<evidence type="ECO:0000256" key="16">
    <source>
        <dbReference type="ARBA" id="ARBA00047951"/>
    </source>
</evidence>
<dbReference type="FunFam" id="1.10.510.10:FF:000129">
    <property type="entry name" value="cysteine-rich receptor-like protein kinase 10"/>
    <property type="match status" value="1"/>
</dbReference>
<dbReference type="GO" id="GO:0006955">
    <property type="term" value="P:immune response"/>
    <property type="evidence" value="ECO:0000318"/>
    <property type="project" value="GO_Central"/>
</dbReference>
<dbReference type="InParanoid" id="B9RXU2"/>
<evidence type="ECO:0000256" key="8">
    <source>
        <dbReference type="ARBA" id="ARBA00022741"/>
    </source>
</evidence>
<dbReference type="InterPro" id="IPR001245">
    <property type="entry name" value="Ser-Thr/Tyr_kinase_cat_dom"/>
</dbReference>
<dbReference type="AlphaFoldDB" id="B9RXU2"/>
<dbReference type="GO" id="GO:0106310">
    <property type="term" value="F:protein serine kinase activity"/>
    <property type="evidence" value="ECO:0007669"/>
    <property type="project" value="RHEA"/>
</dbReference>
<gene>
    <name evidence="22" type="ORF">RCOM_0906320</name>
</gene>
<keyword evidence="4 22" id="KW-0808">Transferase</keyword>
<evidence type="ECO:0000256" key="4">
    <source>
        <dbReference type="ARBA" id="ARBA00022679"/>
    </source>
</evidence>
<dbReference type="PANTHER" id="PTHR27002:SF1104">
    <property type="entry name" value="CYSTEINE-RICH RECEPTOR-LIKE PROTEIN KINASE 27-RELATED"/>
    <property type="match status" value="1"/>
</dbReference>
<dbReference type="InterPro" id="IPR017441">
    <property type="entry name" value="Protein_kinase_ATP_BS"/>
</dbReference>
<dbReference type="FunFam" id="3.30.200.20:FF:000142">
    <property type="entry name" value="Cysteine-rich receptor-like protein kinase 10"/>
    <property type="match status" value="1"/>
</dbReference>
<evidence type="ECO:0000256" key="5">
    <source>
        <dbReference type="ARBA" id="ARBA00022692"/>
    </source>
</evidence>
<dbReference type="PANTHER" id="PTHR27002">
    <property type="entry name" value="RECEPTOR-LIKE SERINE/THREONINE-PROTEIN KINASE SD1-8"/>
    <property type="match status" value="1"/>
</dbReference>
<dbReference type="PROSITE" id="PS51473">
    <property type="entry name" value="GNK2"/>
    <property type="match status" value="2"/>
</dbReference>
<dbReference type="GO" id="GO:0005886">
    <property type="term" value="C:plasma membrane"/>
    <property type="evidence" value="ECO:0000318"/>
    <property type="project" value="GO_Central"/>
</dbReference>
<dbReference type="GO" id="GO:0007165">
    <property type="term" value="P:signal transduction"/>
    <property type="evidence" value="ECO:0000318"/>
    <property type="project" value="GO_Central"/>
</dbReference>
<evidence type="ECO:0000256" key="15">
    <source>
        <dbReference type="ARBA" id="ARBA00047558"/>
    </source>
</evidence>
<evidence type="ECO:0000256" key="7">
    <source>
        <dbReference type="ARBA" id="ARBA00022737"/>
    </source>
</evidence>
<feature type="domain" description="Gnk2-homologous" evidence="21">
    <location>
        <begin position="136"/>
        <end position="242"/>
    </location>
</feature>
<dbReference type="InterPro" id="IPR002902">
    <property type="entry name" value="GNK2"/>
</dbReference>
<keyword evidence="9" id="KW-0418">Kinase</keyword>
<evidence type="ECO:0000256" key="19">
    <source>
        <dbReference type="SAM" id="SignalP"/>
    </source>
</evidence>
<evidence type="ECO:0000259" key="20">
    <source>
        <dbReference type="PROSITE" id="PS50011"/>
    </source>
</evidence>
<keyword evidence="7" id="KW-0677">Repeat</keyword>
<keyword evidence="3" id="KW-0597">Phosphoprotein</keyword>
<proteinExistence type="predicted"/>
<keyword evidence="13" id="KW-0675">Receptor</keyword>
<dbReference type="CDD" id="cd14066">
    <property type="entry name" value="STKc_IRAK"/>
    <property type="match status" value="1"/>
</dbReference>
<dbReference type="PROSITE" id="PS00107">
    <property type="entry name" value="PROTEIN_KINASE_ATP"/>
    <property type="match status" value="1"/>
</dbReference>
<evidence type="ECO:0000256" key="11">
    <source>
        <dbReference type="ARBA" id="ARBA00022989"/>
    </source>
</evidence>
<keyword evidence="23" id="KW-1185">Reference proteome</keyword>
<dbReference type="InterPro" id="IPR038408">
    <property type="entry name" value="GNK2_sf"/>
</dbReference>
<comment type="catalytic activity">
    <reaction evidence="15">
        <text>L-seryl-[protein] + ATP = O-phospho-L-seryl-[protein] + ADP + H(+)</text>
        <dbReference type="Rhea" id="RHEA:17989"/>
        <dbReference type="Rhea" id="RHEA-COMP:9863"/>
        <dbReference type="Rhea" id="RHEA-COMP:11604"/>
        <dbReference type="ChEBI" id="CHEBI:15378"/>
        <dbReference type="ChEBI" id="CHEBI:29999"/>
        <dbReference type="ChEBI" id="CHEBI:30616"/>
        <dbReference type="ChEBI" id="CHEBI:83421"/>
        <dbReference type="ChEBI" id="CHEBI:456216"/>
    </reaction>
</comment>
<organism evidence="22 23">
    <name type="scientific">Ricinus communis</name>
    <name type="common">Castor bean</name>
    <dbReference type="NCBI Taxonomy" id="3988"/>
    <lineage>
        <taxon>Eukaryota</taxon>
        <taxon>Viridiplantae</taxon>
        <taxon>Streptophyta</taxon>
        <taxon>Embryophyta</taxon>
        <taxon>Tracheophyta</taxon>
        <taxon>Spermatophyta</taxon>
        <taxon>Magnoliopsida</taxon>
        <taxon>eudicotyledons</taxon>
        <taxon>Gunneridae</taxon>
        <taxon>Pentapetalae</taxon>
        <taxon>rosids</taxon>
        <taxon>fabids</taxon>
        <taxon>Malpighiales</taxon>
        <taxon>Euphorbiaceae</taxon>
        <taxon>Acalyphoideae</taxon>
        <taxon>Acalypheae</taxon>
        <taxon>Ricinus</taxon>
    </lineage>
</organism>
<evidence type="ECO:0000256" key="18">
    <source>
        <dbReference type="SAM" id="Phobius"/>
    </source>
</evidence>
<accession>B9RXU2</accession>
<dbReference type="PROSITE" id="PS50011">
    <property type="entry name" value="PROTEIN_KINASE_DOM"/>
    <property type="match status" value="1"/>
</dbReference>
<dbReference type="SUPFAM" id="SSF56112">
    <property type="entry name" value="Protein kinase-like (PK-like)"/>
    <property type="match status" value="1"/>
</dbReference>
<dbReference type="Pfam" id="PF01657">
    <property type="entry name" value="Stress-antifung"/>
    <property type="match status" value="2"/>
</dbReference>
<dbReference type="Proteomes" id="UP000008311">
    <property type="component" value="Unassembled WGS sequence"/>
</dbReference>
<dbReference type="InterPro" id="IPR011009">
    <property type="entry name" value="Kinase-like_dom_sf"/>
</dbReference>
<keyword evidence="14" id="KW-0325">Glycoprotein</keyword>
<dbReference type="eggNOG" id="ENOG502QWDY">
    <property type="taxonomic scope" value="Eukaryota"/>
</dbReference>
<protein>
    <submittedName>
        <fullName evidence="22">ATP binding protein, putative</fullName>
        <ecNumber evidence="22">2.7.10.2</ecNumber>
    </submittedName>
</protein>
<evidence type="ECO:0000256" key="1">
    <source>
        <dbReference type="ARBA" id="ARBA00004167"/>
    </source>
</evidence>
<evidence type="ECO:0000313" key="22">
    <source>
        <dbReference type="EMBL" id="EEF43948.1"/>
    </source>
</evidence>
<evidence type="ECO:0000256" key="14">
    <source>
        <dbReference type="ARBA" id="ARBA00023180"/>
    </source>
</evidence>
<name>B9RXU2_RICCO</name>
<evidence type="ECO:0000256" key="6">
    <source>
        <dbReference type="ARBA" id="ARBA00022729"/>
    </source>
</evidence>
<comment type="catalytic activity">
    <reaction evidence="16">
        <text>L-threonyl-[protein] + ATP = O-phospho-L-threonyl-[protein] + ADP + H(+)</text>
        <dbReference type="Rhea" id="RHEA:46608"/>
        <dbReference type="Rhea" id="RHEA-COMP:11060"/>
        <dbReference type="Rhea" id="RHEA-COMP:11605"/>
        <dbReference type="ChEBI" id="CHEBI:15378"/>
        <dbReference type="ChEBI" id="CHEBI:30013"/>
        <dbReference type="ChEBI" id="CHEBI:30616"/>
        <dbReference type="ChEBI" id="CHEBI:61977"/>
        <dbReference type="ChEBI" id="CHEBI:456216"/>
    </reaction>
</comment>
<keyword evidence="12 18" id="KW-0472">Membrane</keyword>
<feature type="signal peptide" evidence="19">
    <location>
        <begin position="1"/>
        <end position="23"/>
    </location>
</feature>
<keyword evidence="11 18" id="KW-1133">Transmembrane helix</keyword>
<dbReference type="Gene3D" id="3.30.200.20">
    <property type="entry name" value="Phosphorylase Kinase, domain 1"/>
    <property type="match status" value="1"/>
</dbReference>
<evidence type="ECO:0000256" key="3">
    <source>
        <dbReference type="ARBA" id="ARBA00022553"/>
    </source>
</evidence>
<evidence type="ECO:0000256" key="10">
    <source>
        <dbReference type="ARBA" id="ARBA00022840"/>
    </source>
</evidence>
<dbReference type="InterPro" id="IPR000719">
    <property type="entry name" value="Prot_kinase_dom"/>
</dbReference>
<dbReference type="InterPro" id="IPR008271">
    <property type="entry name" value="Ser/Thr_kinase_AS"/>
</dbReference>
<dbReference type="PROSITE" id="PS00108">
    <property type="entry name" value="PROTEIN_KINASE_ST"/>
    <property type="match status" value="1"/>
</dbReference>
<evidence type="ECO:0000256" key="12">
    <source>
        <dbReference type="ARBA" id="ARBA00023136"/>
    </source>
</evidence>
<feature type="domain" description="Protein kinase" evidence="20">
    <location>
        <begin position="328"/>
        <end position="602"/>
    </location>
</feature>
<evidence type="ECO:0000256" key="2">
    <source>
        <dbReference type="ARBA" id="ARBA00022527"/>
    </source>
</evidence>
<dbReference type="EC" id="2.7.10.2" evidence="22"/>
<dbReference type="FunFam" id="3.30.430.20:FF:000003">
    <property type="entry name" value="Cysteine-rich RLK (RECEPTOR-like protein kinase) 10"/>
    <property type="match status" value="1"/>
</dbReference>
<dbReference type="GO" id="GO:0004715">
    <property type="term" value="F:non-membrane spanning protein tyrosine kinase activity"/>
    <property type="evidence" value="ECO:0007669"/>
    <property type="project" value="UniProtKB-EC"/>
</dbReference>
<feature type="domain" description="Gnk2-homologous" evidence="21">
    <location>
        <begin position="27"/>
        <end position="130"/>
    </location>
</feature>
<keyword evidence="6 19" id="KW-0732">Signal</keyword>
<dbReference type="FunFam" id="3.30.430.20:FF:000002">
    <property type="entry name" value="Cysteine-rich receptor-like protein kinase 10"/>
    <property type="match status" value="1"/>
</dbReference>
<evidence type="ECO:0000256" key="9">
    <source>
        <dbReference type="ARBA" id="ARBA00022777"/>
    </source>
</evidence>
<reference evidence="23" key="1">
    <citation type="journal article" date="2010" name="Nat. Biotechnol.">
        <title>Draft genome sequence of the oilseed species Ricinus communis.</title>
        <authorList>
            <person name="Chan A.P."/>
            <person name="Crabtree J."/>
            <person name="Zhao Q."/>
            <person name="Lorenzi H."/>
            <person name="Orvis J."/>
            <person name="Puiu D."/>
            <person name="Melake-Berhan A."/>
            <person name="Jones K.M."/>
            <person name="Redman J."/>
            <person name="Chen G."/>
            <person name="Cahoon E.B."/>
            <person name="Gedil M."/>
            <person name="Stanke M."/>
            <person name="Haas B.J."/>
            <person name="Wortman J.R."/>
            <person name="Fraser-Liggett C.M."/>
            <person name="Ravel J."/>
            <person name="Rabinowicz P.D."/>
        </authorList>
    </citation>
    <scope>NUCLEOTIDE SEQUENCE [LARGE SCALE GENOMIC DNA]</scope>
    <source>
        <strain evidence="23">cv. Hale</strain>
    </source>
</reference>
<feature type="transmembrane region" description="Helical" evidence="18">
    <location>
        <begin position="272"/>
        <end position="293"/>
    </location>
</feature>
<dbReference type="Gene3D" id="3.30.430.20">
    <property type="entry name" value="Gnk2 domain, C-X8-C-X2-C motif"/>
    <property type="match status" value="2"/>
</dbReference>
<keyword evidence="8 17" id="KW-0547">Nucleotide-binding</keyword>
<feature type="binding site" evidence="17">
    <location>
        <position position="356"/>
    </location>
    <ligand>
        <name>ATP</name>
        <dbReference type="ChEBI" id="CHEBI:30616"/>
    </ligand>
</feature>
<evidence type="ECO:0000313" key="23">
    <source>
        <dbReference type="Proteomes" id="UP000008311"/>
    </source>
</evidence>
<evidence type="ECO:0000256" key="17">
    <source>
        <dbReference type="PROSITE-ProRule" id="PRU10141"/>
    </source>
</evidence>
<dbReference type="GO" id="GO:0004674">
    <property type="term" value="F:protein serine/threonine kinase activity"/>
    <property type="evidence" value="ECO:0000318"/>
    <property type="project" value="GO_Central"/>
</dbReference>
<dbReference type="Pfam" id="PF07714">
    <property type="entry name" value="PK_Tyr_Ser-Thr"/>
    <property type="match status" value="1"/>
</dbReference>
<comment type="subcellular location">
    <subcellularLocation>
        <location evidence="1">Membrane</location>
        <topology evidence="1">Single-pass membrane protein</topology>
    </subcellularLocation>
</comment>
<keyword evidence="5 18" id="KW-0812">Transmembrane</keyword>
<dbReference type="EMBL" id="EQ973828">
    <property type="protein sequence ID" value="EEF43948.1"/>
    <property type="molecule type" value="Genomic_DNA"/>
</dbReference>
<keyword evidence="2" id="KW-0723">Serine/threonine-protein kinase</keyword>
<keyword evidence="10 17" id="KW-0067">ATP-binding</keyword>
<dbReference type="GO" id="GO:0006979">
    <property type="term" value="P:response to oxidative stress"/>
    <property type="evidence" value="ECO:0007669"/>
    <property type="project" value="UniProtKB-ARBA"/>
</dbReference>
<evidence type="ECO:0000259" key="21">
    <source>
        <dbReference type="PROSITE" id="PS51473"/>
    </source>
</evidence>
<dbReference type="GO" id="GO:0005524">
    <property type="term" value="F:ATP binding"/>
    <property type="evidence" value="ECO:0007669"/>
    <property type="project" value="UniProtKB-UniRule"/>
</dbReference>
<dbReference type="Gene3D" id="1.10.510.10">
    <property type="entry name" value="Transferase(Phosphotransferase) domain 1"/>
    <property type="match status" value="1"/>
</dbReference>
<sequence length="630" mass="70433">MGSLKLLISWLFVLLLLLSLTIAQPNFIQQSCDNSRGNYTANTPYKANLDNILSSLASDTEIDYGFYNLSIGESPNQVNAIALCRGDVGVDNCRGCISNSTRKITEVCPNQIDAFGIYDFCTLRYSNRSILGVVEGSPILYLINVNNASDVSQYTQALTALLDRLRSETTSGDSVRKFATGNETAGFERVYALMQCTPDLTEEECDVCLGQAISEIGSCCAGRTGAAVFKPSCHVRFEEYLFYTSTPPPVSPVPTPPAPPIEEKKSNKSRTIIAIIVPTVSVLIFIISFCIFLRKRRPRKKAETVEEMESPESFQLDFGTVRVATDNFSEENKLGQGGFGAVYKGTLYNGQDIAVKRLSKNSEQGDLEFKNEILLVAKLQHRNLVRLLGFCLERNERLLIYEFMPNTSLDHFLFDQTKHESLDWERRYKIICGIARGLLYLHEDSQIRIIHRDLKTSNILLDMDMNPKIADFGMARLFVIDQTQGNTSRIVGTYGYMAPEYAMHGQFSIKSDVFSFGVLLLEILSGKKNSSFHNGERIEDLLSYAWRNWREGTSMNVIDPSLKSGSSSEMMRCIQIGLLCVQENVADRPTMATVVLMLNSYSLTLPVPLRPAFFMHTGIHLDVSSVGMKL</sequence>
<feature type="chain" id="PRO_5002891056" evidence="19">
    <location>
        <begin position="24"/>
        <end position="630"/>
    </location>
</feature>
<dbReference type="CDD" id="cd23509">
    <property type="entry name" value="Gnk2-like"/>
    <property type="match status" value="2"/>
</dbReference>
<dbReference type="SMART" id="SM00220">
    <property type="entry name" value="S_TKc"/>
    <property type="match status" value="1"/>
</dbReference>
<dbReference type="STRING" id="3988.B9RXU2"/>